<dbReference type="AlphaFoldDB" id="A0A9W9CIE1"/>
<sequence>MAKAAAETPYREVDPLMPWFAHLCHAWPRAKQNPGDWADESSTYAWDLSLAASKRDTHACHPSQRIRTYYLTPTDPKLPHQTAPAPMATASAGSNIKLLFGGNGHSRGDNVGGHGDPGQVIVYWKGEAGAEIVDVSEFRDEFKVQENGFAEESFAWPPDKSVTKPPDLRDKGNWMTLKM</sequence>
<evidence type="ECO:0000313" key="1">
    <source>
        <dbReference type="EMBL" id="KAJ4363949.1"/>
    </source>
</evidence>
<reference evidence="1" key="1">
    <citation type="submission" date="2022-10" db="EMBL/GenBank/DDBJ databases">
        <title>Tapping the CABI collections for fungal endophytes: first genome assemblies for Collariella, Neodidymelliopsis, Ascochyta clinopodiicola, Didymella pomorum, Didymosphaeria variabile, Neocosmospora piperis and Neocucurbitaria cava.</title>
        <authorList>
            <person name="Hill R."/>
        </authorList>
    </citation>
    <scope>NUCLEOTIDE SEQUENCE</scope>
    <source>
        <strain evidence="1">IMI 356814</strain>
    </source>
</reference>
<comment type="caution">
    <text evidence="1">The sequence shown here is derived from an EMBL/GenBank/DDBJ whole genome shotgun (WGS) entry which is preliminary data.</text>
</comment>
<organism evidence="1 2">
    <name type="scientific">Neocucurbitaria cava</name>
    <dbReference type="NCBI Taxonomy" id="798079"/>
    <lineage>
        <taxon>Eukaryota</taxon>
        <taxon>Fungi</taxon>
        <taxon>Dikarya</taxon>
        <taxon>Ascomycota</taxon>
        <taxon>Pezizomycotina</taxon>
        <taxon>Dothideomycetes</taxon>
        <taxon>Pleosporomycetidae</taxon>
        <taxon>Pleosporales</taxon>
        <taxon>Pleosporineae</taxon>
        <taxon>Cucurbitariaceae</taxon>
        <taxon>Neocucurbitaria</taxon>
    </lineage>
</organism>
<accession>A0A9W9CIE1</accession>
<gene>
    <name evidence="1" type="ORF">N0V83_009402</name>
</gene>
<proteinExistence type="predicted"/>
<keyword evidence="2" id="KW-1185">Reference proteome</keyword>
<name>A0A9W9CIE1_9PLEO</name>
<dbReference type="EMBL" id="JAPEUY010000018">
    <property type="protein sequence ID" value="KAJ4363949.1"/>
    <property type="molecule type" value="Genomic_DNA"/>
</dbReference>
<dbReference type="Proteomes" id="UP001140560">
    <property type="component" value="Unassembled WGS sequence"/>
</dbReference>
<protein>
    <submittedName>
        <fullName evidence="1">Uncharacterized protein</fullName>
    </submittedName>
</protein>
<evidence type="ECO:0000313" key="2">
    <source>
        <dbReference type="Proteomes" id="UP001140560"/>
    </source>
</evidence>
<dbReference type="OrthoDB" id="5276978at2759"/>